<dbReference type="Gene3D" id="3.30.70.1060">
    <property type="entry name" value="Dimeric alpha+beta barrel"/>
    <property type="match status" value="1"/>
</dbReference>
<gene>
    <name evidence="3" type="ORF">FOE78_07750</name>
</gene>
<dbReference type="InterPro" id="IPR005545">
    <property type="entry name" value="YCII"/>
</dbReference>
<sequence>MIAVELTYQNPDPERISLRPQHRERLQRLLDDGKLYAAGPWPDDSGALIIFTTDSIDEARQLIADDPYLHTPGVSVVGYREWNAVFGVGRVEAG</sequence>
<organism evidence="3 4">
    <name type="scientific">Microlunatus elymi</name>
    <dbReference type="NCBI Taxonomy" id="2596828"/>
    <lineage>
        <taxon>Bacteria</taxon>
        <taxon>Bacillati</taxon>
        <taxon>Actinomycetota</taxon>
        <taxon>Actinomycetes</taxon>
        <taxon>Propionibacteriales</taxon>
        <taxon>Propionibacteriaceae</taxon>
        <taxon>Microlunatus</taxon>
    </lineage>
</organism>
<dbReference type="EMBL" id="CP041692">
    <property type="protein sequence ID" value="QDP95805.1"/>
    <property type="molecule type" value="Genomic_DNA"/>
</dbReference>
<dbReference type="Pfam" id="PF03795">
    <property type="entry name" value="YCII"/>
    <property type="match status" value="1"/>
</dbReference>
<dbReference type="KEGG" id="mik:FOE78_07750"/>
<evidence type="ECO:0000313" key="4">
    <source>
        <dbReference type="Proteomes" id="UP000319263"/>
    </source>
</evidence>
<proteinExistence type="inferred from homology"/>
<accession>A0A516PX99</accession>
<evidence type="ECO:0000259" key="2">
    <source>
        <dbReference type="Pfam" id="PF03795"/>
    </source>
</evidence>
<evidence type="ECO:0000256" key="1">
    <source>
        <dbReference type="ARBA" id="ARBA00007689"/>
    </source>
</evidence>
<feature type="domain" description="YCII-related" evidence="2">
    <location>
        <begin position="1"/>
        <end position="83"/>
    </location>
</feature>
<reference evidence="3 4" key="1">
    <citation type="submission" date="2019-07" db="EMBL/GenBank/DDBJ databases">
        <title>Microlunatus dokdonensis sp. nov. isolated from the rhizospheric soil of the wild plant Elymus tsukushiensis.</title>
        <authorList>
            <person name="Ghim S.-Y."/>
            <person name="Hwang Y.-J."/>
            <person name="Son J.-S."/>
            <person name="Shin J.-H."/>
        </authorList>
    </citation>
    <scope>NUCLEOTIDE SEQUENCE [LARGE SCALE GENOMIC DNA]</scope>
    <source>
        <strain evidence="3 4">KUDC0627</strain>
    </source>
</reference>
<dbReference type="InterPro" id="IPR011008">
    <property type="entry name" value="Dimeric_a/b-barrel"/>
</dbReference>
<protein>
    <recommendedName>
        <fullName evidence="2">YCII-related domain-containing protein</fullName>
    </recommendedName>
</protein>
<name>A0A516PX99_9ACTN</name>
<evidence type="ECO:0000313" key="3">
    <source>
        <dbReference type="EMBL" id="QDP95805.1"/>
    </source>
</evidence>
<dbReference type="RefSeq" id="WP_143985772.1">
    <property type="nucleotide sequence ID" value="NZ_CP041692.1"/>
</dbReference>
<dbReference type="SUPFAM" id="SSF54909">
    <property type="entry name" value="Dimeric alpha+beta barrel"/>
    <property type="match status" value="1"/>
</dbReference>
<dbReference type="Proteomes" id="UP000319263">
    <property type="component" value="Chromosome"/>
</dbReference>
<dbReference type="OrthoDB" id="8968203at2"/>
<keyword evidence="4" id="KW-1185">Reference proteome</keyword>
<dbReference type="AlphaFoldDB" id="A0A516PX99"/>
<comment type="similarity">
    <text evidence="1">Belongs to the YciI family.</text>
</comment>